<dbReference type="EMBL" id="JAVYJV010000015">
    <property type="protein sequence ID" value="KAK4353034.1"/>
    <property type="molecule type" value="Genomic_DNA"/>
</dbReference>
<evidence type="ECO:0000256" key="1">
    <source>
        <dbReference type="ARBA" id="ARBA00004251"/>
    </source>
</evidence>
<dbReference type="GO" id="GO:0005886">
    <property type="term" value="C:plasma membrane"/>
    <property type="evidence" value="ECO:0007669"/>
    <property type="project" value="UniProtKB-SubCell"/>
</dbReference>
<evidence type="ECO:0000256" key="8">
    <source>
        <dbReference type="ARBA" id="ARBA00038393"/>
    </source>
</evidence>
<dbReference type="PANTHER" id="PTHR32080:SF3">
    <property type="entry name" value="PLASMODESMATA-LOCATED PROTEIN 7"/>
    <property type="match status" value="1"/>
</dbReference>
<evidence type="ECO:0000256" key="2">
    <source>
        <dbReference type="ARBA" id="ARBA00022581"/>
    </source>
</evidence>
<keyword evidence="2" id="KW-0945">Host-virus interaction</keyword>
<comment type="subcellular location">
    <subcellularLocation>
        <location evidence="7">Cell junction</location>
        <location evidence="7">Plasmodesma</location>
    </subcellularLocation>
    <subcellularLocation>
        <location evidence="1">Cell membrane</location>
        <topology evidence="1">Single-pass type I membrane protein</topology>
    </subcellularLocation>
</comment>
<evidence type="ECO:0000313" key="10">
    <source>
        <dbReference type="EMBL" id="KAK4353034.1"/>
    </source>
</evidence>
<proteinExistence type="inferred from homology"/>
<protein>
    <recommendedName>
        <fullName evidence="9">Gnk2-homologous domain-containing protein</fullName>
    </recommendedName>
</protein>
<accession>A0AAE1V9A1</accession>
<dbReference type="Proteomes" id="UP001291623">
    <property type="component" value="Unassembled WGS sequence"/>
</dbReference>
<keyword evidence="4" id="KW-0677">Repeat</keyword>
<gene>
    <name evidence="10" type="ORF">RND71_028552</name>
</gene>
<name>A0AAE1V9A1_9SOLA</name>
<dbReference type="AlphaFoldDB" id="A0AAE1V9A1"/>
<comment type="caution">
    <text evidence="10">The sequence shown here is derived from an EMBL/GenBank/DDBJ whole genome shotgun (WGS) entry which is preliminary data.</text>
</comment>
<dbReference type="InterPro" id="IPR051378">
    <property type="entry name" value="Cell2Cell_Antifungal"/>
</dbReference>
<comment type="similarity">
    <text evidence="8">Belongs to the cysteine-rich repeat secretory protein family. Plasmodesmata-located proteins (PDLD) subfamily.</text>
</comment>
<dbReference type="InterPro" id="IPR002902">
    <property type="entry name" value="GNK2"/>
</dbReference>
<dbReference type="PROSITE" id="PS51473">
    <property type="entry name" value="GNK2"/>
    <property type="match status" value="1"/>
</dbReference>
<organism evidence="10 11">
    <name type="scientific">Anisodus tanguticus</name>
    <dbReference type="NCBI Taxonomy" id="243964"/>
    <lineage>
        <taxon>Eukaryota</taxon>
        <taxon>Viridiplantae</taxon>
        <taxon>Streptophyta</taxon>
        <taxon>Embryophyta</taxon>
        <taxon>Tracheophyta</taxon>
        <taxon>Spermatophyta</taxon>
        <taxon>Magnoliopsida</taxon>
        <taxon>eudicotyledons</taxon>
        <taxon>Gunneridae</taxon>
        <taxon>Pentapetalae</taxon>
        <taxon>asterids</taxon>
        <taxon>lamiids</taxon>
        <taxon>Solanales</taxon>
        <taxon>Solanaceae</taxon>
        <taxon>Solanoideae</taxon>
        <taxon>Hyoscyameae</taxon>
        <taxon>Anisodus</taxon>
    </lineage>
</organism>
<evidence type="ECO:0000256" key="3">
    <source>
        <dbReference type="ARBA" id="ARBA00022729"/>
    </source>
</evidence>
<dbReference type="GO" id="GO:0009506">
    <property type="term" value="C:plasmodesma"/>
    <property type="evidence" value="ECO:0007669"/>
    <property type="project" value="UniProtKB-SubCell"/>
</dbReference>
<dbReference type="InterPro" id="IPR038408">
    <property type="entry name" value="GNK2_sf"/>
</dbReference>
<evidence type="ECO:0000313" key="11">
    <source>
        <dbReference type="Proteomes" id="UP001291623"/>
    </source>
</evidence>
<evidence type="ECO:0000256" key="4">
    <source>
        <dbReference type="ARBA" id="ARBA00022737"/>
    </source>
</evidence>
<evidence type="ECO:0000256" key="7">
    <source>
        <dbReference type="ARBA" id="ARBA00024184"/>
    </source>
</evidence>
<dbReference type="PANTHER" id="PTHR32080">
    <property type="entry name" value="ANTIFUNGAL PROTEIN GINKBILOBIN-2-LIKE"/>
    <property type="match status" value="1"/>
</dbReference>
<reference evidence="10" key="1">
    <citation type="submission" date="2023-12" db="EMBL/GenBank/DDBJ databases">
        <title>Genome assembly of Anisodus tanguticus.</title>
        <authorList>
            <person name="Wang Y.-J."/>
        </authorList>
    </citation>
    <scope>NUCLEOTIDE SEQUENCE</scope>
    <source>
        <strain evidence="10">KB-2021</strain>
        <tissue evidence="10">Leaf</tissue>
    </source>
</reference>
<keyword evidence="11" id="KW-1185">Reference proteome</keyword>
<evidence type="ECO:0000259" key="9">
    <source>
        <dbReference type="PROSITE" id="PS51473"/>
    </source>
</evidence>
<feature type="domain" description="Gnk2-homologous" evidence="9">
    <location>
        <begin position="1"/>
        <end position="41"/>
    </location>
</feature>
<keyword evidence="3" id="KW-0732">Signal</keyword>
<sequence>MPDCATCMAKAVSSIGQLCSQNCGGALQLQGCFIKYDNTSFLGVEDKTCVFNKCGPVSGLDGDSMGRVLTSLNGASGLYKVGGSSDVQGVAQCVGDLSMG</sequence>
<keyword evidence="6" id="KW-1015">Disulfide bond</keyword>
<evidence type="ECO:0000256" key="5">
    <source>
        <dbReference type="ARBA" id="ARBA00022949"/>
    </source>
</evidence>
<evidence type="ECO:0000256" key="6">
    <source>
        <dbReference type="ARBA" id="ARBA00023157"/>
    </source>
</evidence>
<dbReference type="Gene3D" id="3.30.430.20">
    <property type="entry name" value="Gnk2 domain, C-X8-C-X2-C motif"/>
    <property type="match status" value="1"/>
</dbReference>
<keyword evidence="5" id="KW-0965">Cell junction</keyword>